<sequence length="169" mass="19538">MCSNLQGPCPPSQQMDQIVIEGLQHLRLTEDKEEDIPISTMNKSNLMEECTLSLFGKLLSDKQQNQRALKSTLRATWKMGFELRIVDVGKDILQFKFTSEYQMEWVERNGPRISTIIFSYCVDGRKDYQFRISPSLTPLSRSKSGASHLKTYWRKLEEIWGIAWAAISK</sequence>
<protein>
    <recommendedName>
        <fullName evidence="1">DUF4283 domain-containing protein</fullName>
    </recommendedName>
</protein>
<dbReference type="InterPro" id="IPR025558">
    <property type="entry name" value="DUF4283"/>
</dbReference>
<organism evidence="2 3">
    <name type="scientific">Quercus lobata</name>
    <name type="common">Valley oak</name>
    <dbReference type="NCBI Taxonomy" id="97700"/>
    <lineage>
        <taxon>Eukaryota</taxon>
        <taxon>Viridiplantae</taxon>
        <taxon>Streptophyta</taxon>
        <taxon>Embryophyta</taxon>
        <taxon>Tracheophyta</taxon>
        <taxon>Spermatophyta</taxon>
        <taxon>Magnoliopsida</taxon>
        <taxon>eudicotyledons</taxon>
        <taxon>Gunneridae</taxon>
        <taxon>Pentapetalae</taxon>
        <taxon>rosids</taxon>
        <taxon>fabids</taxon>
        <taxon>Fagales</taxon>
        <taxon>Fagaceae</taxon>
        <taxon>Quercus</taxon>
    </lineage>
</organism>
<proteinExistence type="predicted"/>
<dbReference type="EMBL" id="LRBV02000004">
    <property type="status" value="NOT_ANNOTATED_CDS"/>
    <property type="molecule type" value="Genomic_DNA"/>
</dbReference>
<keyword evidence="3" id="KW-1185">Reference proteome</keyword>
<reference evidence="2" key="2">
    <citation type="submission" date="2021-01" db="UniProtKB">
        <authorList>
            <consortium name="EnsemblPlants"/>
        </authorList>
    </citation>
    <scope>IDENTIFICATION</scope>
</reference>
<dbReference type="Proteomes" id="UP000594261">
    <property type="component" value="Chromosome 4"/>
</dbReference>
<evidence type="ECO:0000259" key="1">
    <source>
        <dbReference type="Pfam" id="PF14111"/>
    </source>
</evidence>
<feature type="domain" description="DUF4283" evidence="1">
    <location>
        <begin position="47"/>
        <end position="111"/>
    </location>
</feature>
<dbReference type="InParanoid" id="A0A7N2LG56"/>
<dbReference type="AlphaFoldDB" id="A0A7N2LG56"/>
<dbReference type="Gramene" id="QL04p060830:mrna">
    <property type="protein sequence ID" value="QL04p060830:mrna:CDS:1"/>
    <property type="gene ID" value="QL04p060830"/>
</dbReference>
<accession>A0A7N2LG56</accession>
<evidence type="ECO:0000313" key="3">
    <source>
        <dbReference type="Proteomes" id="UP000594261"/>
    </source>
</evidence>
<dbReference type="Pfam" id="PF14111">
    <property type="entry name" value="DUF4283"/>
    <property type="match status" value="1"/>
</dbReference>
<dbReference type="EnsemblPlants" id="QL04p060830:mrna">
    <property type="protein sequence ID" value="QL04p060830:mrna:CDS:1"/>
    <property type="gene ID" value="QL04p060830"/>
</dbReference>
<name>A0A7N2LG56_QUELO</name>
<reference evidence="2 3" key="1">
    <citation type="journal article" date="2016" name="G3 (Bethesda)">
        <title>First Draft Assembly and Annotation of the Genome of a California Endemic Oak Quercus lobata Nee (Fagaceae).</title>
        <authorList>
            <person name="Sork V.L."/>
            <person name="Fitz-Gibbon S.T."/>
            <person name="Puiu D."/>
            <person name="Crepeau M."/>
            <person name="Gugger P.F."/>
            <person name="Sherman R."/>
            <person name="Stevens K."/>
            <person name="Langley C.H."/>
            <person name="Pellegrini M."/>
            <person name="Salzberg S.L."/>
        </authorList>
    </citation>
    <scope>NUCLEOTIDE SEQUENCE [LARGE SCALE GENOMIC DNA]</scope>
    <source>
        <strain evidence="2 3">cv. SW786</strain>
    </source>
</reference>
<evidence type="ECO:0000313" key="2">
    <source>
        <dbReference type="EnsemblPlants" id="QL04p060830:mrna:CDS:1"/>
    </source>
</evidence>